<dbReference type="FunFam" id="3.40.50.10490:FF:000001">
    <property type="entry name" value="Glutamine--fructose-6-phosphate aminotransferase [isomerizing]"/>
    <property type="match status" value="1"/>
</dbReference>
<protein>
    <recommendedName>
        <fullName evidence="4 10">Glutamine--fructose-6-phosphate aminotransferase [isomerizing]</fullName>
        <ecNumber evidence="3 10">2.6.1.16</ecNumber>
    </recommendedName>
    <alternativeName>
        <fullName evidence="10">D-fructose-6-phosphate amidotransferase</fullName>
    </alternativeName>
    <alternativeName>
        <fullName evidence="10">GFAT</fullName>
    </alternativeName>
    <alternativeName>
        <fullName evidence="10">Glucosamine-6-phosphate synthase</fullName>
    </alternativeName>
    <alternativeName>
        <fullName evidence="10">Hexosephosphate aminotransferase</fullName>
    </alternativeName>
    <alternativeName>
        <fullName evidence="10">L-glutamine--D-fructose-6-phosphate amidotransferase</fullName>
    </alternativeName>
</protein>
<evidence type="ECO:0000256" key="4">
    <source>
        <dbReference type="ARBA" id="ARBA00016090"/>
    </source>
</evidence>
<dbReference type="InterPro" id="IPR017932">
    <property type="entry name" value="GATase_2_dom"/>
</dbReference>
<evidence type="ECO:0000256" key="7">
    <source>
        <dbReference type="ARBA" id="ARBA00022679"/>
    </source>
</evidence>
<dbReference type="Pfam" id="PF13522">
    <property type="entry name" value="GATase_6"/>
    <property type="match status" value="1"/>
</dbReference>
<dbReference type="InterPro" id="IPR029055">
    <property type="entry name" value="Ntn_hydrolases_N"/>
</dbReference>
<dbReference type="InterPro" id="IPR035466">
    <property type="entry name" value="GlmS/AgaS_SIS"/>
</dbReference>
<evidence type="ECO:0000256" key="5">
    <source>
        <dbReference type="ARBA" id="ARBA00022490"/>
    </source>
</evidence>
<evidence type="ECO:0000256" key="3">
    <source>
        <dbReference type="ARBA" id="ARBA00012916"/>
    </source>
</evidence>
<keyword evidence="6 10" id="KW-0032">Aminotransferase</keyword>
<name>A0A1I1VDY2_9RHOB</name>
<dbReference type="InterPro" id="IPR046348">
    <property type="entry name" value="SIS_dom_sf"/>
</dbReference>
<feature type="active site" description="For Fru-6P isomerization activity" evidence="10">
    <location>
        <position position="599"/>
    </location>
</feature>
<feature type="domain" description="SIS" evidence="12">
    <location>
        <begin position="452"/>
        <end position="594"/>
    </location>
</feature>
<dbReference type="HAMAP" id="MF_00164">
    <property type="entry name" value="GlmS"/>
    <property type="match status" value="1"/>
</dbReference>
<dbReference type="GO" id="GO:0004360">
    <property type="term" value="F:glutamine-fructose-6-phosphate transaminase (isomerizing) activity"/>
    <property type="evidence" value="ECO:0007669"/>
    <property type="project" value="UniProtKB-UniRule"/>
</dbReference>
<gene>
    <name evidence="10" type="primary">glmS</name>
    <name evidence="13" type="ORF">SAMN04515678_103153</name>
</gene>
<dbReference type="GO" id="GO:0006002">
    <property type="term" value="P:fructose 6-phosphate metabolic process"/>
    <property type="evidence" value="ECO:0007669"/>
    <property type="project" value="TreeGrafter"/>
</dbReference>
<dbReference type="InterPro" id="IPR001347">
    <property type="entry name" value="SIS_dom"/>
</dbReference>
<sequence>MCGIVGVLGTHEVAPILVESLRRLEYRGYDSAGIATVNEGRLDRRRAVGKLVNLSDLLVHEPLAGKSGIGHTRWATHGAPSEVNAHPHKAGPVAVVHNGIIENYKALRDELRAMGAAFETETDTETVALLTQYYIAEGLNRVEAAEKTLSRLEGAFALVFLFDGEDDLLIAARKGSPLAIGHGDGEVYVGSDAIALAPLTDKITYLEEGDRAILTRGSVDIRDAEGRRANRPAKTVSIDAARVDKSGYKHFMAKEIWEQPTVLANALDAYLDGDRIDLPEGLDFAQSERLTLVACGTAYFACLTAKYWFETLAGLPVETDIASEFRYREPPIPAATTALFVSQSGETADTLAALRYCRDKADRILSVVNVAESSIARESDLALPIHAGVEIGVASTKAFTCQLNVLYLLALKAAVDRGRMSPDALAAALAELRGLPGLFNAALDRDPTIAEAARAVAETRDVLFLGRGLMYPLAHEGALKLKEISYIHAEAYASGELKHGPIALIDKSVPVVVMAPKDALFDKTVSNMQEVMARGGQVLLITDAAGAEAAGGDVWKTVILPEAAPQLTPLLYALPAQLLAYHAAVAKGTDVDQPRNLAKSVTVE</sequence>
<dbReference type="InterPro" id="IPR005855">
    <property type="entry name" value="GFAT"/>
</dbReference>
<dbReference type="OrthoDB" id="9761808at2"/>
<dbReference type="GO" id="GO:0005829">
    <property type="term" value="C:cytosol"/>
    <property type="evidence" value="ECO:0007669"/>
    <property type="project" value="TreeGrafter"/>
</dbReference>
<evidence type="ECO:0000256" key="8">
    <source>
        <dbReference type="ARBA" id="ARBA00022737"/>
    </source>
</evidence>
<evidence type="ECO:0000256" key="9">
    <source>
        <dbReference type="ARBA" id="ARBA00022962"/>
    </source>
</evidence>
<feature type="active site" description="Nucleophile; for GATase activity" evidence="10">
    <location>
        <position position="2"/>
    </location>
</feature>
<dbReference type="Gene3D" id="3.40.50.10490">
    <property type="entry name" value="Glucose-6-phosphate isomerase like protein, domain 1"/>
    <property type="match status" value="2"/>
</dbReference>
<dbReference type="InterPro" id="IPR047084">
    <property type="entry name" value="GFAT_N"/>
</dbReference>
<dbReference type="SUPFAM" id="SSF56235">
    <property type="entry name" value="N-terminal nucleophile aminohydrolases (Ntn hydrolases)"/>
    <property type="match status" value="1"/>
</dbReference>
<feature type="domain" description="SIS" evidence="12">
    <location>
        <begin position="278"/>
        <end position="419"/>
    </location>
</feature>
<dbReference type="RefSeq" id="WP_149755065.1">
    <property type="nucleotide sequence ID" value="NZ_FOMS01000003.1"/>
</dbReference>
<comment type="function">
    <text evidence="10">Catalyzes the first step in hexosamine metabolism, converting fructose-6P into glucosamine-6P using glutamine as a nitrogen source.</text>
</comment>
<keyword evidence="7 10" id="KW-0808">Transferase</keyword>
<keyword evidence="9" id="KW-0315">Glutamine amidotransferase</keyword>
<dbReference type="FunFam" id="3.40.50.10490:FF:000002">
    <property type="entry name" value="Glutamine--fructose-6-phosphate aminotransferase [isomerizing]"/>
    <property type="match status" value="1"/>
</dbReference>
<dbReference type="PANTHER" id="PTHR10937">
    <property type="entry name" value="GLUCOSAMINE--FRUCTOSE-6-PHOSPHATE AMINOTRANSFERASE, ISOMERIZING"/>
    <property type="match status" value="1"/>
</dbReference>
<evidence type="ECO:0000259" key="12">
    <source>
        <dbReference type="PROSITE" id="PS51464"/>
    </source>
</evidence>
<dbReference type="CDD" id="cd00714">
    <property type="entry name" value="GFAT"/>
    <property type="match status" value="1"/>
</dbReference>
<keyword evidence="14" id="KW-1185">Reference proteome</keyword>
<evidence type="ECO:0000313" key="14">
    <source>
        <dbReference type="Proteomes" id="UP000325289"/>
    </source>
</evidence>
<dbReference type="SUPFAM" id="SSF53697">
    <property type="entry name" value="SIS domain"/>
    <property type="match status" value="1"/>
</dbReference>
<feature type="domain" description="Glutamine amidotransferase type-2" evidence="11">
    <location>
        <begin position="2"/>
        <end position="217"/>
    </location>
</feature>
<dbReference type="FunFam" id="3.60.20.10:FF:000006">
    <property type="entry name" value="Glutamine--fructose-6-phosphate aminotransferase [isomerizing]"/>
    <property type="match status" value="1"/>
</dbReference>
<dbReference type="CDD" id="cd05008">
    <property type="entry name" value="SIS_GlmS_GlmD_1"/>
    <property type="match status" value="1"/>
</dbReference>
<evidence type="ECO:0000256" key="1">
    <source>
        <dbReference type="ARBA" id="ARBA00001031"/>
    </source>
</evidence>
<dbReference type="NCBIfam" id="TIGR01135">
    <property type="entry name" value="glmS"/>
    <property type="match status" value="1"/>
</dbReference>
<dbReference type="InterPro" id="IPR035490">
    <property type="entry name" value="GlmS/FrlB_SIS"/>
</dbReference>
<evidence type="ECO:0000259" key="11">
    <source>
        <dbReference type="PROSITE" id="PS51278"/>
    </source>
</evidence>
<dbReference type="Proteomes" id="UP000325289">
    <property type="component" value="Unassembled WGS sequence"/>
</dbReference>
<comment type="subcellular location">
    <subcellularLocation>
        <location evidence="2 10">Cytoplasm</location>
    </subcellularLocation>
</comment>
<dbReference type="EMBL" id="FOMS01000003">
    <property type="protein sequence ID" value="SFD81301.1"/>
    <property type="molecule type" value="Genomic_DNA"/>
</dbReference>
<dbReference type="Pfam" id="PF01380">
    <property type="entry name" value="SIS"/>
    <property type="match status" value="2"/>
</dbReference>
<dbReference type="GO" id="GO:0097367">
    <property type="term" value="F:carbohydrate derivative binding"/>
    <property type="evidence" value="ECO:0007669"/>
    <property type="project" value="InterPro"/>
</dbReference>
<feature type="initiator methionine" description="Removed" evidence="10">
    <location>
        <position position="1"/>
    </location>
</feature>
<dbReference type="GO" id="GO:0046349">
    <property type="term" value="P:amino sugar biosynthetic process"/>
    <property type="evidence" value="ECO:0007669"/>
    <property type="project" value="UniProtKB-ARBA"/>
</dbReference>
<proteinExistence type="inferred from homology"/>
<dbReference type="GO" id="GO:0006047">
    <property type="term" value="P:UDP-N-acetylglucosamine metabolic process"/>
    <property type="evidence" value="ECO:0007669"/>
    <property type="project" value="TreeGrafter"/>
</dbReference>
<comment type="subunit">
    <text evidence="10">Homodimer.</text>
</comment>
<evidence type="ECO:0000256" key="2">
    <source>
        <dbReference type="ARBA" id="ARBA00004496"/>
    </source>
</evidence>
<keyword evidence="5 10" id="KW-0963">Cytoplasm</keyword>
<dbReference type="GO" id="GO:0005975">
    <property type="term" value="P:carbohydrate metabolic process"/>
    <property type="evidence" value="ECO:0007669"/>
    <property type="project" value="UniProtKB-UniRule"/>
</dbReference>
<reference evidence="13 14" key="1">
    <citation type="submission" date="2016-10" db="EMBL/GenBank/DDBJ databases">
        <authorList>
            <person name="Varghese N."/>
            <person name="Submissions S."/>
        </authorList>
    </citation>
    <scope>NUCLEOTIDE SEQUENCE [LARGE SCALE GENOMIC DNA]</scope>
    <source>
        <strain evidence="14">YIM D21,KCTC 23444,ACCC 10710</strain>
    </source>
</reference>
<dbReference type="PROSITE" id="PS51464">
    <property type="entry name" value="SIS"/>
    <property type="match status" value="2"/>
</dbReference>
<evidence type="ECO:0000313" key="13">
    <source>
        <dbReference type="EMBL" id="SFD81301.1"/>
    </source>
</evidence>
<organism evidence="13 14">
    <name type="scientific">Roseivivax sediminis</name>
    <dbReference type="NCBI Taxonomy" id="936889"/>
    <lineage>
        <taxon>Bacteria</taxon>
        <taxon>Pseudomonadati</taxon>
        <taxon>Pseudomonadota</taxon>
        <taxon>Alphaproteobacteria</taxon>
        <taxon>Rhodobacterales</taxon>
        <taxon>Roseobacteraceae</taxon>
        <taxon>Roseivivax</taxon>
    </lineage>
</organism>
<dbReference type="CDD" id="cd05009">
    <property type="entry name" value="SIS_GlmS_GlmD_2"/>
    <property type="match status" value="1"/>
</dbReference>
<dbReference type="GO" id="GO:0006487">
    <property type="term" value="P:protein N-linked glycosylation"/>
    <property type="evidence" value="ECO:0007669"/>
    <property type="project" value="TreeGrafter"/>
</dbReference>
<keyword evidence="8" id="KW-0677">Repeat</keyword>
<comment type="catalytic activity">
    <reaction evidence="1 10">
        <text>D-fructose 6-phosphate + L-glutamine = D-glucosamine 6-phosphate + L-glutamate</text>
        <dbReference type="Rhea" id="RHEA:13237"/>
        <dbReference type="ChEBI" id="CHEBI:29985"/>
        <dbReference type="ChEBI" id="CHEBI:58359"/>
        <dbReference type="ChEBI" id="CHEBI:58725"/>
        <dbReference type="ChEBI" id="CHEBI:61527"/>
        <dbReference type="EC" id="2.6.1.16"/>
    </reaction>
</comment>
<dbReference type="PROSITE" id="PS51278">
    <property type="entry name" value="GATASE_TYPE_2"/>
    <property type="match status" value="1"/>
</dbReference>
<accession>A0A1I1VDY2</accession>
<dbReference type="EC" id="2.6.1.16" evidence="3 10"/>
<dbReference type="PANTHER" id="PTHR10937:SF0">
    <property type="entry name" value="GLUTAMINE--FRUCTOSE-6-PHOSPHATE TRANSAMINASE (ISOMERIZING)"/>
    <property type="match status" value="1"/>
</dbReference>
<evidence type="ECO:0000256" key="10">
    <source>
        <dbReference type="HAMAP-Rule" id="MF_00164"/>
    </source>
</evidence>
<dbReference type="AlphaFoldDB" id="A0A1I1VDY2"/>
<dbReference type="Gene3D" id="3.60.20.10">
    <property type="entry name" value="Glutamine Phosphoribosylpyrophosphate, subunit 1, domain 1"/>
    <property type="match status" value="1"/>
</dbReference>
<dbReference type="NCBIfam" id="NF001484">
    <property type="entry name" value="PRK00331.1"/>
    <property type="match status" value="1"/>
</dbReference>
<evidence type="ECO:0000256" key="6">
    <source>
        <dbReference type="ARBA" id="ARBA00022576"/>
    </source>
</evidence>